<evidence type="ECO:0000313" key="2">
    <source>
        <dbReference type="Proteomes" id="UP000236634"/>
    </source>
</evidence>
<proteinExistence type="predicted"/>
<dbReference type="EMBL" id="NBAX01000001">
    <property type="protein sequence ID" value="PNP96399.1"/>
    <property type="molecule type" value="Genomic_DNA"/>
</dbReference>
<protein>
    <submittedName>
        <fullName evidence="1">Uncharacterized protein</fullName>
    </submittedName>
</protein>
<dbReference type="AlphaFoldDB" id="A0A2K0XPC9"/>
<accession>A0A2K0XPC9</accession>
<gene>
    <name evidence="1" type="ORF">BFS16_00505</name>
</gene>
<sequence>MMGQIVEIQHILFEGCRLEEEDDLGRVAHIKYHPDWTGRKTRNGKRIEVTEDNVRNFFVFNTNQAVILDQIEECGGINKYPGQILWYSMDGRFVYPKPKYDKIVTALSTDDGIDNVKYRNVRNNFLVAGMLIHKKAVSLGIDPTTGMEINKNTNGEEEFTQNLDVFQGDTNACSIMDVTVNADEDIPKFEKLEAQNFDSKFTVTETSTVERIYAAFGQEPFYCIRIGKLGFSGTTINDAFSFYNSYVEKERKEISRVFSKVFSKWAMQYNDGKPVCPSEDYSILPVKHISNESTDDKDKNSKA</sequence>
<evidence type="ECO:0000313" key="1">
    <source>
        <dbReference type="EMBL" id="PNP96399.1"/>
    </source>
</evidence>
<comment type="caution">
    <text evidence="1">The sequence shown here is derived from an EMBL/GenBank/DDBJ whole genome shotgun (WGS) entry which is preliminary data.</text>
</comment>
<reference evidence="1 2" key="1">
    <citation type="submission" date="2017-03" db="EMBL/GenBank/DDBJ databases">
        <authorList>
            <person name="Afonso C.L."/>
            <person name="Miller P.J."/>
            <person name="Scott M.A."/>
            <person name="Spackman E."/>
            <person name="Goraichik I."/>
            <person name="Dimitrov K.M."/>
            <person name="Suarez D.L."/>
            <person name="Swayne D.E."/>
        </authorList>
    </citation>
    <scope>NUCLEOTIDE SEQUENCE [LARGE SCALE GENOMIC DNA]</scope>
    <source>
        <strain evidence="1 2">DNF00076</strain>
    </source>
</reference>
<name>A0A2K0XPC9_9BACT</name>
<organism evidence="1 2">
    <name type="scientific">Hoylesella timonensis</name>
    <dbReference type="NCBI Taxonomy" id="386414"/>
    <lineage>
        <taxon>Bacteria</taxon>
        <taxon>Pseudomonadati</taxon>
        <taxon>Bacteroidota</taxon>
        <taxon>Bacteroidia</taxon>
        <taxon>Bacteroidales</taxon>
        <taxon>Prevotellaceae</taxon>
        <taxon>Hoylesella</taxon>
    </lineage>
</organism>
<dbReference type="Proteomes" id="UP000236634">
    <property type="component" value="Unassembled WGS sequence"/>
</dbReference>